<dbReference type="GO" id="GO:0005886">
    <property type="term" value="C:plasma membrane"/>
    <property type="evidence" value="ECO:0007669"/>
    <property type="project" value="UniProtKB-SubCell"/>
</dbReference>
<dbReference type="InterPro" id="IPR052348">
    <property type="entry name" value="Metallopeptidase_M50B"/>
</dbReference>
<evidence type="ECO:0000256" key="1">
    <source>
        <dbReference type="ARBA" id="ARBA00001947"/>
    </source>
</evidence>
<dbReference type="EMBL" id="NOZQ01000143">
    <property type="protein sequence ID" value="OYD15083.1"/>
    <property type="molecule type" value="Genomic_DNA"/>
</dbReference>
<evidence type="ECO:0000256" key="8">
    <source>
        <dbReference type="ARBA" id="ARBA00022801"/>
    </source>
</evidence>
<dbReference type="GO" id="GO:0006508">
    <property type="term" value="P:proteolysis"/>
    <property type="evidence" value="ECO:0007669"/>
    <property type="project" value="UniProtKB-KW"/>
</dbReference>
<dbReference type="GO" id="GO:0008237">
    <property type="term" value="F:metallopeptidase activity"/>
    <property type="evidence" value="ECO:0007669"/>
    <property type="project" value="UniProtKB-KW"/>
</dbReference>
<dbReference type="Pfam" id="PF02163">
    <property type="entry name" value="Peptidase_M50"/>
    <property type="match status" value="1"/>
</dbReference>
<feature type="transmembrane region" description="Helical" evidence="13">
    <location>
        <begin position="123"/>
        <end position="144"/>
    </location>
</feature>
<dbReference type="GO" id="GO:0046872">
    <property type="term" value="F:metal ion binding"/>
    <property type="evidence" value="ECO:0007669"/>
    <property type="project" value="UniProtKB-KW"/>
</dbReference>
<evidence type="ECO:0000256" key="9">
    <source>
        <dbReference type="ARBA" id="ARBA00022833"/>
    </source>
</evidence>
<sequence length="209" mass="23423">MQTFTQILIQLAILFFSIIVHEVSHGYAALRSGDPTAKFSGRLTLNPLPHIDIFGTIILPLVLLLTTRGRMVLGWAKPVPINPYNFREPKRDIMLVGAAGPAANIGLAIIFSIILRIFPESGFFGQVLSFAVFINLLLAIFNLVPIPPLDGSRILQGFLPPDAREKYMRIEPFGFIIIFFLLFIGLFGRILIPLTLFFFHIFTGLPFRL</sequence>
<keyword evidence="4" id="KW-1003">Cell membrane</keyword>
<feature type="transmembrane region" description="Helical" evidence="13">
    <location>
        <begin position="48"/>
        <end position="67"/>
    </location>
</feature>
<feature type="transmembrane region" description="Helical" evidence="13">
    <location>
        <begin position="173"/>
        <end position="202"/>
    </location>
</feature>
<evidence type="ECO:0000256" key="6">
    <source>
        <dbReference type="ARBA" id="ARBA00022692"/>
    </source>
</evidence>
<keyword evidence="7" id="KW-0479">Metal-binding</keyword>
<name>A0A235BRH6_UNCW3</name>
<dbReference type="AlphaFoldDB" id="A0A235BRH6"/>
<dbReference type="Proteomes" id="UP000215215">
    <property type="component" value="Unassembled WGS sequence"/>
</dbReference>
<keyword evidence="9" id="KW-0862">Zinc</keyword>
<feature type="domain" description="Peptidase M50" evidence="14">
    <location>
        <begin position="124"/>
        <end position="182"/>
    </location>
</feature>
<comment type="subcellular location">
    <subcellularLocation>
        <location evidence="2">Cell membrane</location>
        <topology evidence="2">Multi-pass membrane protein</topology>
    </subcellularLocation>
</comment>
<comment type="similarity">
    <text evidence="3">Belongs to the peptidase M50B family.</text>
</comment>
<evidence type="ECO:0000256" key="3">
    <source>
        <dbReference type="ARBA" id="ARBA00007931"/>
    </source>
</evidence>
<keyword evidence="8" id="KW-0378">Hydrolase</keyword>
<dbReference type="PANTHER" id="PTHR35864:SF1">
    <property type="entry name" value="ZINC METALLOPROTEASE YWHC-RELATED"/>
    <property type="match status" value="1"/>
</dbReference>
<evidence type="ECO:0000259" key="14">
    <source>
        <dbReference type="Pfam" id="PF02163"/>
    </source>
</evidence>
<feature type="transmembrane region" description="Helical" evidence="13">
    <location>
        <begin position="7"/>
        <end position="28"/>
    </location>
</feature>
<protein>
    <recommendedName>
        <fullName evidence="14">Peptidase M50 domain-containing protein</fullName>
    </recommendedName>
</protein>
<evidence type="ECO:0000313" key="16">
    <source>
        <dbReference type="Proteomes" id="UP000215215"/>
    </source>
</evidence>
<evidence type="ECO:0000256" key="10">
    <source>
        <dbReference type="ARBA" id="ARBA00022989"/>
    </source>
</evidence>
<comment type="cofactor">
    <cofactor evidence="1">
        <name>Zn(2+)</name>
        <dbReference type="ChEBI" id="CHEBI:29105"/>
    </cofactor>
</comment>
<proteinExistence type="inferred from homology"/>
<accession>A0A235BRH6</accession>
<gene>
    <name evidence="15" type="ORF">CH333_06510</name>
</gene>
<evidence type="ECO:0000256" key="2">
    <source>
        <dbReference type="ARBA" id="ARBA00004651"/>
    </source>
</evidence>
<organism evidence="15 16">
    <name type="scientific">candidate division WOR-3 bacterium JGI_Cruoil_03_44_89</name>
    <dbReference type="NCBI Taxonomy" id="1973748"/>
    <lineage>
        <taxon>Bacteria</taxon>
        <taxon>Bacteria division WOR-3</taxon>
    </lineage>
</organism>
<keyword evidence="11" id="KW-0482">Metalloprotease</keyword>
<keyword evidence="6 13" id="KW-0812">Transmembrane</keyword>
<dbReference type="CDD" id="cd06158">
    <property type="entry name" value="S2P-M50_like_1"/>
    <property type="match status" value="1"/>
</dbReference>
<evidence type="ECO:0000256" key="13">
    <source>
        <dbReference type="SAM" id="Phobius"/>
    </source>
</evidence>
<dbReference type="PANTHER" id="PTHR35864">
    <property type="entry name" value="ZINC METALLOPROTEASE MJ0611-RELATED"/>
    <property type="match status" value="1"/>
</dbReference>
<dbReference type="InterPro" id="IPR044537">
    <property type="entry name" value="Rip2-like"/>
</dbReference>
<feature type="transmembrane region" description="Helical" evidence="13">
    <location>
        <begin position="93"/>
        <end position="117"/>
    </location>
</feature>
<evidence type="ECO:0000256" key="12">
    <source>
        <dbReference type="ARBA" id="ARBA00023136"/>
    </source>
</evidence>
<evidence type="ECO:0000256" key="4">
    <source>
        <dbReference type="ARBA" id="ARBA00022475"/>
    </source>
</evidence>
<keyword evidence="5" id="KW-0645">Protease</keyword>
<keyword evidence="12 13" id="KW-0472">Membrane</keyword>
<evidence type="ECO:0000256" key="7">
    <source>
        <dbReference type="ARBA" id="ARBA00022723"/>
    </source>
</evidence>
<evidence type="ECO:0000256" key="5">
    <source>
        <dbReference type="ARBA" id="ARBA00022670"/>
    </source>
</evidence>
<dbReference type="InterPro" id="IPR008915">
    <property type="entry name" value="Peptidase_M50"/>
</dbReference>
<evidence type="ECO:0000313" key="15">
    <source>
        <dbReference type="EMBL" id="OYD15083.1"/>
    </source>
</evidence>
<evidence type="ECO:0000256" key="11">
    <source>
        <dbReference type="ARBA" id="ARBA00023049"/>
    </source>
</evidence>
<keyword evidence="10 13" id="KW-1133">Transmembrane helix</keyword>
<comment type="caution">
    <text evidence="15">The sequence shown here is derived from an EMBL/GenBank/DDBJ whole genome shotgun (WGS) entry which is preliminary data.</text>
</comment>
<reference evidence="15 16" key="1">
    <citation type="submission" date="2017-07" db="EMBL/GenBank/DDBJ databases">
        <title>Recovery of genomes from metagenomes via a dereplication, aggregation, and scoring strategy.</title>
        <authorList>
            <person name="Sieber C.M."/>
            <person name="Probst A.J."/>
            <person name="Sharrar A."/>
            <person name="Thomas B.C."/>
            <person name="Hess M."/>
            <person name="Tringe S.G."/>
            <person name="Banfield J.F."/>
        </authorList>
    </citation>
    <scope>NUCLEOTIDE SEQUENCE [LARGE SCALE GENOMIC DNA]</scope>
    <source>
        <strain evidence="15">JGI_Cruoil_03_44_89</strain>
    </source>
</reference>